<keyword evidence="5 6" id="KW-0482">Metalloprotease</keyword>
<dbReference type="GO" id="GO:0006508">
    <property type="term" value="P:proteolysis"/>
    <property type="evidence" value="ECO:0007669"/>
    <property type="project" value="UniProtKB-KW"/>
</dbReference>
<comment type="caution">
    <text evidence="9">The sequence shown here is derived from an EMBL/GenBank/DDBJ whole genome shotgun (WGS) entry which is preliminary data.</text>
</comment>
<evidence type="ECO:0000256" key="3">
    <source>
        <dbReference type="ARBA" id="ARBA00022801"/>
    </source>
</evidence>
<reference evidence="9 10" key="1">
    <citation type="submission" date="2019-02" db="EMBL/GenBank/DDBJ databases">
        <title>Deep-cultivation of Planctomycetes and their phenomic and genomic characterization uncovers novel biology.</title>
        <authorList>
            <person name="Wiegand S."/>
            <person name="Jogler M."/>
            <person name="Boedeker C."/>
            <person name="Pinto D."/>
            <person name="Vollmers J."/>
            <person name="Rivas-Marin E."/>
            <person name="Kohn T."/>
            <person name="Peeters S.H."/>
            <person name="Heuer A."/>
            <person name="Rast P."/>
            <person name="Oberbeckmann S."/>
            <person name="Bunk B."/>
            <person name="Jeske O."/>
            <person name="Meyerdierks A."/>
            <person name="Storesund J.E."/>
            <person name="Kallscheuer N."/>
            <person name="Luecker S."/>
            <person name="Lage O.M."/>
            <person name="Pohl T."/>
            <person name="Merkel B.J."/>
            <person name="Hornburger P."/>
            <person name="Mueller R.-W."/>
            <person name="Bruemmer F."/>
            <person name="Labrenz M."/>
            <person name="Spormann A.M."/>
            <person name="Op Den Camp H."/>
            <person name="Overmann J."/>
            <person name="Amann R."/>
            <person name="Jetten M.S.M."/>
            <person name="Mascher T."/>
            <person name="Medema M.H."/>
            <person name="Devos D.P."/>
            <person name="Kaster A.-K."/>
            <person name="Ovreas L."/>
            <person name="Rohde M."/>
            <person name="Galperin M.Y."/>
            <person name="Jogler C."/>
        </authorList>
    </citation>
    <scope>NUCLEOTIDE SEQUENCE [LARGE SCALE GENOMIC DNA]</scope>
    <source>
        <strain evidence="9 10">Pan54</strain>
    </source>
</reference>
<evidence type="ECO:0000256" key="4">
    <source>
        <dbReference type="ARBA" id="ARBA00022833"/>
    </source>
</evidence>
<evidence type="ECO:0000256" key="5">
    <source>
        <dbReference type="ARBA" id="ARBA00023049"/>
    </source>
</evidence>
<dbReference type="EMBL" id="SJPG01000001">
    <property type="protein sequence ID" value="TWT63649.1"/>
    <property type="molecule type" value="Genomic_DNA"/>
</dbReference>
<dbReference type="Pfam" id="PF01432">
    <property type="entry name" value="Peptidase_M3"/>
    <property type="match status" value="1"/>
</dbReference>
<dbReference type="RefSeq" id="WP_146505399.1">
    <property type="nucleotide sequence ID" value="NZ_SJPG01000001.1"/>
</dbReference>
<dbReference type="AlphaFoldDB" id="A0A5C5XM61"/>
<evidence type="ECO:0000256" key="1">
    <source>
        <dbReference type="ARBA" id="ARBA00022670"/>
    </source>
</evidence>
<proteinExistence type="inferred from homology"/>
<keyword evidence="3 6" id="KW-0378">Hydrolase</keyword>
<evidence type="ECO:0000256" key="6">
    <source>
        <dbReference type="RuleBase" id="RU003435"/>
    </source>
</evidence>
<dbReference type="InterPro" id="IPR042088">
    <property type="entry name" value="OligoPept_F_C"/>
</dbReference>
<evidence type="ECO:0000259" key="8">
    <source>
        <dbReference type="Pfam" id="PF08439"/>
    </source>
</evidence>
<dbReference type="PANTHER" id="PTHR34217:SF1">
    <property type="entry name" value="CARBOXYPEPTIDASE 1"/>
    <property type="match status" value="1"/>
</dbReference>
<dbReference type="OrthoDB" id="9762795at2"/>
<dbReference type="Gene3D" id="1.20.140.70">
    <property type="entry name" value="Oligopeptidase f, N-terminal domain"/>
    <property type="match status" value="1"/>
</dbReference>
<dbReference type="InterPro" id="IPR001333">
    <property type="entry name" value="Peptidase_M32_Taq"/>
</dbReference>
<keyword evidence="4 6" id="KW-0862">Zinc</keyword>
<dbReference type="GO" id="GO:0004181">
    <property type="term" value="F:metallocarboxypeptidase activity"/>
    <property type="evidence" value="ECO:0007669"/>
    <property type="project" value="InterPro"/>
</dbReference>
<dbReference type="Gene3D" id="1.10.1370.20">
    <property type="entry name" value="Oligoendopeptidase f, C-terminal domain"/>
    <property type="match status" value="1"/>
</dbReference>
<keyword evidence="2 6" id="KW-0479">Metal-binding</keyword>
<keyword evidence="10" id="KW-1185">Reference proteome</keyword>
<evidence type="ECO:0000313" key="9">
    <source>
        <dbReference type="EMBL" id="TWT63649.1"/>
    </source>
</evidence>
<dbReference type="GO" id="GO:0046872">
    <property type="term" value="F:metal ion binding"/>
    <property type="evidence" value="ECO:0007669"/>
    <property type="project" value="UniProtKB-UniRule"/>
</dbReference>
<comment type="cofactor">
    <cofactor evidence="6">
        <name>Zn(2+)</name>
        <dbReference type="ChEBI" id="CHEBI:29105"/>
    </cofactor>
    <text evidence="6">Binds 1 zinc ion.</text>
</comment>
<dbReference type="Proteomes" id="UP000316095">
    <property type="component" value="Unassembled WGS sequence"/>
</dbReference>
<evidence type="ECO:0000256" key="2">
    <source>
        <dbReference type="ARBA" id="ARBA00022723"/>
    </source>
</evidence>
<dbReference type="PANTHER" id="PTHR34217">
    <property type="entry name" value="METAL-DEPENDENT CARBOXYPEPTIDASE"/>
    <property type="match status" value="1"/>
</dbReference>
<protein>
    <submittedName>
        <fullName evidence="9">Oligoendopeptidase F, plasmid</fullName>
        <ecNumber evidence="9">3.4.24.-</ecNumber>
    </submittedName>
</protein>
<feature type="domain" description="Oligopeptidase F N-terminal" evidence="8">
    <location>
        <begin position="110"/>
        <end position="175"/>
    </location>
</feature>
<feature type="domain" description="Peptidase M3A/M3B catalytic" evidence="7">
    <location>
        <begin position="196"/>
        <end position="573"/>
    </location>
</feature>
<gene>
    <name evidence="9" type="primary">pepF1</name>
    <name evidence="9" type="ORF">Pan54_44040</name>
</gene>
<keyword evidence="1 6" id="KW-0645">Protease</keyword>
<evidence type="ECO:0000259" key="7">
    <source>
        <dbReference type="Pfam" id="PF01432"/>
    </source>
</evidence>
<evidence type="ECO:0000313" key="10">
    <source>
        <dbReference type="Proteomes" id="UP000316095"/>
    </source>
</evidence>
<dbReference type="EC" id="3.4.24.-" evidence="9"/>
<comment type="similarity">
    <text evidence="6">Belongs to the peptidase M3 family.</text>
</comment>
<dbReference type="CDD" id="cd09607">
    <property type="entry name" value="M3B_PepF"/>
    <property type="match status" value="1"/>
</dbReference>
<dbReference type="InterPro" id="IPR013647">
    <property type="entry name" value="OligopepF_N_dom"/>
</dbReference>
<sequence>MSYPIKWSLSSLGPEPGTERFTRWLTKIRVEYQAFAKNAENFSTVVTAKSLAELVNEYSLCRREYWQVNSLVECYASSDTAREEYRQAEAAVAALFPHVEKADHLLDRIIKNIEEGTWSTLVDNKQLADVKGFIIRRRNEASTRLPDHLADFASELSVDGLNAWSRLYDSISAAVRIPVMEHGEVKMKSPGQVAFDSPDRTDRENKFFSSQKAWRDVDETAAATLNHIVGSRLTVNKYAERESHLTIPMQQNRVTQKTIDAMWSAITEAKPLVQKYLRTKQKLLGLPELNWYDLEAPLNLGSTKVGYQESCDIILDAFSKFHPPLRDFTELAFNNGWIEAEDRSGKRQGGFCIDFPTSEETRIFMTFRDTEESLSTLAHELGHAYHAWVLRKHPVVMQVYPMTLAETASTFAETVVASQRFDALTTTAAKVKALEYQLYDSVAFLMNIHARYIFENEMHRKRAEGELSAGELHDLMVKSQKTAYLDSLVEWNPTFWISKLHFYISYEPFYNFPYTVGYLLSQRLYEEARLDPAGFPARYDQFLISTGGPSALTAAKEAFGYDLESEAFWSEAIQPIRNRVEMFCQLAEEL</sequence>
<name>A0A5C5XM61_9PLAN</name>
<dbReference type="InterPro" id="IPR001567">
    <property type="entry name" value="Pept_M3A_M3B_dom"/>
</dbReference>
<dbReference type="GO" id="GO:0004222">
    <property type="term" value="F:metalloendopeptidase activity"/>
    <property type="evidence" value="ECO:0007669"/>
    <property type="project" value="InterPro"/>
</dbReference>
<dbReference type="SUPFAM" id="SSF55486">
    <property type="entry name" value="Metalloproteases ('zincins'), catalytic domain"/>
    <property type="match status" value="1"/>
</dbReference>
<dbReference type="Pfam" id="PF08439">
    <property type="entry name" value="Peptidase_M3_N"/>
    <property type="match status" value="1"/>
</dbReference>
<organism evidence="9 10">
    <name type="scientific">Rubinisphaera italica</name>
    <dbReference type="NCBI Taxonomy" id="2527969"/>
    <lineage>
        <taxon>Bacteria</taxon>
        <taxon>Pseudomonadati</taxon>
        <taxon>Planctomycetota</taxon>
        <taxon>Planctomycetia</taxon>
        <taxon>Planctomycetales</taxon>
        <taxon>Planctomycetaceae</taxon>
        <taxon>Rubinisphaera</taxon>
    </lineage>
</organism>
<accession>A0A5C5XM61</accession>
<dbReference type="InterPro" id="IPR034006">
    <property type="entry name" value="M3B_PepF_2"/>
</dbReference>